<reference evidence="1" key="1">
    <citation type="submission" date="2018-05" db="EMBL/GenBank/DDBJ databases">
        <authorList>
            <person name="Lanie J.A."/>
            <person name="Ng W.-L."/>
            <person name="Kazmierczak K.M."/>
            <person name="Andrzejewski T.M."/>
            <person name="Davidsen T.M."/>
            <person name="Wayne K.J."/>
            <person name="Tettelin H."/>
            <person name="Glass J.I."/>
            <person name="Rusch D."/>
            <person name="Podicherti R."/>
            <person name="Tsui H.-C.T."/>
            <person name="Winkler M.E."/>
        </authorList>
    </citation>
    <scope>NUCLEOTIDE SEQUENCE</scope>
</reference>
<dbReference type="EMBL" id="UINC01047492">
    <property type="protein sequence ID" value="SVB56830.1"/>
    <property type="molecule type" value="Genomic_DNA"/>
</dbReference>
<organism evidence="1">
    <name type="scientific">marine metagenome</name>
    <dbReference type="NCBI Taxonomy" id="408172"/>
    <lineage>
        <taxon>unclassified sequences</taxon>
        <taxon>metagenomes</taxon>
        <taxon>ecological metagenomes</taxon>
    </lineage>
</organism>
<feature type="non-terminal residue" evidence="1">
    <location>
        <position position="1"/>
    </location>
</feature>
<proteinExistence type="predicted"/>
<dbReference type="AlphaFoldDB" id="A0A382F1H8"/>
<gene>
    <name evidence="1" type="ORF">METZ01_LOCUS209684</name>
</gene>
<protein>
    <submittedName>
        <fullName evidence="1">Uncharacterized protein</fullName>
    </submittedName>
</protein>
<accession>A0A382F1H8</accession>
<name>A0A382F1H8_9ZZZZ</name>
<sequence length="62" mass="6954">VPFGCHQAETDGNEFPFKCSLGQSYSRSDAVTKLYKVKFPRSPVISVCIILCKRSWNISNIS</sequence>
<evidence type="ECO:0000313" key="1">
    <source>
        <dbReference type="EMBL" id="SVB56830.1"/>
    </source>
</evidence>